<protein>
    <submittedName>
        <fullName evidence="1">Uncharacterized protein</fullName>
    </submittedName>
</protein>
<reference evidence="1 2" key="1">
    <citation type="submission" date="2016-06" db="EMBL/GenBank/DDBJ databases">
        <authorList>
            <person name="Kjaerup R.B."/>
            <person name="Dalgaard T.S."/>
            <person name="Juul-Madsen H.R."/>
        </authorList>
    </citation>
    <scope>NUCLEOTIDE SEQUENCE [LARGE SCALE GENOMIC DNA]</scope>
    <source>
        <strain evidence="1 2">DSM 45577</strain>
    </source>
</reference>
<dbReference type="EMBL" id="FMIA01000002">
    <property type="protein sequence ID" value="SCL48887.1"/>
    <property type="molecule type" value="Genomic_DNA"/>
</dbReference>
<dbReference type="OrthoDB" id="9182727at2"/>
<proteinExistence type="predicted"/>
<name>A0A1C6U4D8_9ACTN</name>
<dbReference type="AlphaFoldDB" id="A0A1C6U4D8"/>
<dbReference type="Proteomes" id="UP000198937">
    <property type="component" value="Unassembled WGS sequence"/>
</dbReference>
<organism evidence="1 2">
    <name type="scientific">Micromonospora yangpuensis</name>
    <dbReference type="NCBI Taxonomy" id="683228"/>
    <lineage>
        <taxon>Bacteria</taxon>
        <taxon>Bacillati</taxon>
        <taxon>Actinomycetota</taxon>
        <taxon>Actinomycetes</taxon>
        <taxon>Micromonosporales</taxon>
        <taxon>Micromonosporaceae</taxon>
        <taxon>Micromonospora</taxon>
    </lineage>
</organism>
<evidence type="ECO:0000313" key="1">
    <source>
        <dbReference type="EMBL" id="SCL48887.1"/>
    </source>
</evidence>
<accession>A0A1C6U4D8</accession>
<dbReference type="RefSeq" id="WP_139135581.1">
    <property type="nucleotide sequence ID" value="NZ_BMMJ01000001.1"/>
</dbReference>
<keyword evidence="2" id="KW-1185">Reference proteome</keyword>
<gene>
    <name evidence="1" type="ORF">GA0070617_1011</name>
</gene>
<sequence length="198" mass="22469">MPTAPNIPPSVRDEVVKLLYADADHVDWERLPAQAKTAQYNRWAEDPHIGGLLARFIPNPHLWIKEVPLKEYARALENMGRFAQFTVLHYSPPSDFIGPAFGRDWRYIPGSQADKPPHCLATDGRTNRYICWGSPNHLKDLLWASLTVGVREQGCPGVALSVRTDAEIDASDKRRHQAIGERCGIEVKYVIRPLRRRP</sequence>
<evidence type="ECO:0000313" key="2">
    <source>
        <dbReference type="Proteomes" id="UP000198937"/>
    </source>
</evidence>